<dbReference type="Pfam" id="PF00497">
    <property type="entry name" value="SBP_bac_3"/>
    <property type="match status" value="1"/>
</dbReference>
<dbReference type="SMART" id="SM00062">
    <property type="entry name" value="PBPb"/>
    <property type="match status" value="1"/>
</dbReference>
<evidence type="ECO:0000256" key="2">
    <source>
        <dbReference type="SAM" id="SignalP"/>
    </source>
</evidence>
<dbReference type="KEGG" id="cfon:HZU75_07900"/>
<organism evidence="5 6">
    <name type="scientific">Chitinibacter fontanus</name>
    <dbReference type="NCBI Taxonomy" id="1737446"/>
    <lineage>
        <taxon>Bacteria</taxon>
        <taxon>Pseudomonadati</taxon>
        <taxon>Pseudomonadota</taxon>
        <taxon>Betaproteobacteria</taxon>
        <taxon>Neisseriales</taxon>
        <taxon>Chitinibacteraceae</taxon>
        <taxon>Chitinibacter</taxon>
    </lineage>
</organism>
<accession>A0A7D5VAH5</accession>
<dbReference type="InterPro" id="IPR001320">
    <property type="entry name" value="Iontro_rcpt_C"/>
</dbReference>
<dbReference type="Gene3D" id="3.40.190.10">
    <property type="entry name" value="Periplasmic binding protein-like II"/>
    <property type="match status" value="2"/>
</dbReference>
<dbReference type="GO" id="GO:0016020">
    <property type="term" value="C:membrane"/>
    <property type="evidence" value="ECO:0007669"/>
    <property type="project" value="InterPro"/>
</dbReference>
<dbReference type="SUPFAM" id="SSF53850">
    <property type="entry name" value="Periplasmic binding protein-like II"/>
    <property type="match status" value="1"/>
</dbReference>
<sequence>MKKMLIGAIVIAAGAATAWQYLGTAQSKQASSGNTPQVASTATEQKTLRIALEGKYPPFEYVDANNQLVGFNVDLANALCAEMKVRCEFTRFEFDQLIPSLNENKADAIVASLSITDEREKQVQFTDVYSRVPGTYVASKQSKIIWPVITAERIRGASIGVVAKTTFDDYLSNEMDQSKVTIKRFASADAMMSALEKGEVKLVFDDSAVLGHFLKSASNQDRFEMVGNRIDSPKWLGRGEAIALRKDDIELRNQFNSALHKLIESGQHQQLGYKYFTLRVL</sequence>
<keyword evidence="1 2" id="KW-0732">Signal</keyword>
<feature type="signal peptide" evidence="2">
    <location>
        <begin position="1"/>
        <end position="18"/>
    </location>
</feature>
<evidence type="ECO:0000259" key="4">
    <source>
        <dbReference type="SMART" id="SM00079"/>
    </source>
</evidence>
<dbReference type="Proteomes" id="UP000510822">
    <property type="component" value="Chromosome"/>
</dbReference>
<feature type="chain" id="PRO_5028809927" evidence="2">
    <location>
        <begin position="19"/>
        <end position="281"/>
    </location>
</feature>
<evidence type="ECO:0000259" key="3">
    <source>
        <dbReference type="SMART" id="SM00062"/>
    </source>
</evidence>
<dbReference type="PANTHER" id="PTHR35936:SF19">
    <property type="entry name" value="AMINO-ACID-BINDING PROTEIN YXEM-RELATED"/>
    <property type="match status" value="1"/>
</dbReference>
<evidence type="ECO:0000313" key="6">
    <source>
        <dbReference type="Proteomes" id="UP000510822"/>
    </source>
</evidence>
<dbReference type="PANTHER" id="PTHR35936">
    <property type="entry name" value="MEMBRANE-BOUND LYTIC MUREIN TRANSGLYCOSYLASE F"/>
    <property type="match status" value="1"/>
</dbReference>
<reference evidence="5 6" key="1">
    <citation type="journal article" date="2016" name="Int. J. Syst. Evol. Microbiol.">
        <title>Chitinibacter fontanus sp. nov., isolated from a spring.</title>
        <authorList>
            <person name="Sheu S.Y."/>
            <person name="Li Y.S."/>
            <person name="Young C.C."/>
            <person name="Chen W.M."/>
        </authorList>
    </citation>
    <scope>NUCLEOTIDE SEQUENCE [LARGE SCALE GENOMIC DNA]</scope>
    <source>
        <strain evidence="5 6">STM-7</strain>
    </source>
</reference>
<dbReference type="EMBL" id="CP058952">
    <property type="protein sequence ID" value="QLI81453.1"/>
    <property type="molecule type" value="Genomic_DNA"/>
</dbReference>
<keyword evidence="6" id="KW-1185">Reference proteome</keyword>
<dbReference type="AlphaFoldDB" id="A0A7D5VAH5"/>
<dbReference type="SMART" id="SM00079">
    <property type="entry name" value="PBPe"/>
    <property type="match status" value="1"/>
</dbReference>
<gene>
    <name evidence="5" type="ORF">HZU75_07900</name>
</gene>
<feature type="domain" description="Ionotropic glutamate receptor C-terminal" evidence="4">
    <location>
        <begin position="47"/>
        <end position="278"/>
    </location>
</feature>
<proteinExistence type="predicted"/>
<evidence type="ECO:0000256" key="1">
    <source>
        <dbReference type="ARBA" id="ARBA00022729"/>
    </source>
</evidence>
<dbReference type="GO" id="GO:0015276">
    <property type="term" value="F:ligand-gated monoatomic ion channel activity"/>
    <property type="evidence" value="ECO:0007669"/>
    <property type="project" value="InterPro"/>
</dbReference>
<protein>
    <submittedName>
        <fullName evidence="5">Transporter substrate-binding domain-containing protein</fullName>
    </submittedName>
</protein>
<name>A0A7D5VAH5_9NEIS</name>
<dbReference type="InterPro" id="IPR001638">
    <property type="entry name" value="Solute-binding_3/MltF_N"/>
</dbReference>
<feature type="domain" description="Solute-binding protein family 3/N-terminal" evidence="3">
    <location>
        <begin position="47"/>
        <end position="279"/>
    </location>
</feature>
<evidence type="ECO:0000313" key="5">
    <source>
        <dbReference type="EMBL" id="QLI81453.1"/>
    </source>
</evidence>
<dbReference type="RefSeq" id="WP_180308579.1">
    <property type="nucleotide sequence ID" value="NZ_CP058952.1"/>
</dbReference>